<dbReference type="InterPro" id="IPR009030">
    <property type="entry name" value="Growth_fac_rcpt_cys_sf"/>
</dbReference>
<dbReference type="Gene3D" id="2.10.50.10">
    <property type="entry name" value="Tumor Necrosis Factor Receptor, subunit A, domain 2"/>
    <property type="match status" value="2"/>
</dbReference>
<feature type="domain" description="Tyrosine-protein kinase ephrin type A/B receptor-like" evidence="2">
    <location>
        <begin position="40"/>
        <end position="83"/>
    </location>
</feature>
<dbReference type="Proteomes" id="UP001162640">
    <property type="component" value="Unassembled WGS sequence"/>
</dbReference>
<dbReference type="SUPFAM" id="SSF57184">
    <property type="entry name" value="Growth factor receptor domain"/>
    <property type="match status" value="1"/>
</dbReference>
<evidence type="ECO:0000259" key="2">
    <source>
        <dbReference type="Pfam" id="PF07699"/>
    </source>
</evidence>
<dbReference type="Pfam" id="PF07699">
    <property type="entry name" value="Ephrin_rec_like"/>
    <property type="match status" value="2"/>
</dbReference>
<dbReference type="AlphaFoldDB" id="A0A9W7EHR3"/>
<dbReference type="PANTHER" id="PTHR46967:SF2">
    <property type="entry name" value="SUSHI, VON WILLEBRAND FACTOR TYPE A, EGF AND PENTRAXIN DOMAIN-CONTAINING PROTEIN 1-LIKE"/>
    <property type="match status" value="1"/>
</dbReference>
<accession>A0A9W7EHR3</accession>
<dbReference type="SMART" id="SM01411">
    <property type="entry name" value="Ephrin_rec_like"/>
    <property type="match status" value="2"/>
</dbReference>
<evidence type="ECO:0000313" key="4">
    <source>
        <dbReference type="Proteomes" id="UP001162640"/>
    </source>
</evidence>
<gene>
    <name evidence="3" type="ORF">TL16_g08047</name>
</gene>
<comment type="caution">
    <text evidence="3">The sequence shown here is derived from an EMBL/GenBank/DDBJ whole genome shotgun (WGS) entry which is preliminary data.</text>
</comment>
<proteinExistence type="predicted"/>
<evidence type="ECO:0000256" key="1">
    <source>
        <dbReference type="SAM" id="Coils"/>
    </source>
</evidence>
<reference evidence="4" key="1">
    <citation type="journal article" date="2023" name="Commun. Biol.">
        <title>Genome analysis of Parmales, the sister group of diatoms, reveals the evolutionary specialization of diatoms from phago-mixotrophs to photoautotrophs.</title>
        <authorList>
            <person name="Ban H."/>
            <person name="Sato S."/>
            <person name="Yoshikawa S."/>
            <person name="Yamada K."/>
            <person name="Nakamura Y."/>
            <person name="Ichinomiya M."/>
            <person name="Sato N."/>
            <person name="Blanc-Mathieu R."/>
            <person name="Endo H."/>
            <person name="Kuwata A."/>
            <person name="Ogata H."/>
        </authorList>
    </citation>
    <scope>NUCLEOTIDE SEQUENCE [LARGE SCALE GENOMIC DNA]</scope>
</reference>
<organism evidence="3 4">
    <name type="scientific">Triparma laevis f. inornata</name>
    <dbReference type="NCBI Taxonomy" id="1714386"/>
    <lineage>
        <taxon>Eukaryota</taxon>
        <taxon>Sar</taxon>
        <taxon>Stramenopiles</taxon>
        <taxon>Ochrophyta</taxon>
        <taxon>Bolidophyceae</taxon>
        <taxon>Parmales</taxon>
        <taxon>Triparmaceae</taxon>
        <taxon>Triparma</taxon>
    </lineage>
</organism>
<feature type="coiled-coil region" evidence="1">
    <location>
        <begin position="221"/>
        <end position="255"/>
    </location>
</feature>
<dbReference type="InterPro" id="IPR011641">
    <property type="entry name" value="Tyr-kin_ephrin_A/B_rcpt-like"/>
</dbReference>
<dbReference type="EMBL" id="BLQM01000261">
    <property type="protein sequence ID" value="GMH79142.1"/>
    <property type="molecule type" value="Genomic_DNA"/>
</dbReference>
<sequence length="280" mass="30607">MLSSLSPGSSEDLCLDCEAGKSSEQGTASCSIICPTGRHSPSGSPCLDCEAGKFNENVQQESCTNCGTGRYSTTTGNKVESACRNCEGGKASSPGTILCDLCAIGKYSSAAQSTSCDDCVAGTFNLFEGSVTCDKCPAGQKMNDAGEGCDIRLFAPLHLCLKMEGLKSPLTRFLKSVQKSYFAYFSYIGCNQNGPGIMLCDAKNKCPFDRLCEKKVRKIKRKKDKEKFERQRRIKEEARRKEEAFKQLFEQLTKEGKMSRKIASKDACRMAGISENPTYY</sequence>
<keyword evidence="1" id="KW-0175">Coiled coil</keyword>
<dbReference type="PANTHER" id="PTHR46967">
    <property type="entry name" value="INSULIN-LIKE GROWTH FACTOR BINDING PROTEIN,N-TERMINAL"/>
    <property type="match status" value="1"/>
</dbReference>
<evidence type="ECO:0000313" key="3">
    <source>
        <dbReference type="EMBL" id="GMH79142.1"/>
    </source>
</evidence>
<name>A0A9W7EHR3_9STRA</name>
<protein>
    <recommendedName>
        <fullName evidence="2">Tyrosine-protein kinase ephrin type A/B receptor-like domain-containing protein</fullName>
    </recommendedName>
</protein>
<feature type="domain" description="Tyrosine-protein kinase ephrin type A/B receptor-like" evidence="2">
    <location>
        <begin position="105"/>
        <end position="141"/>
    </location>
</feature>